<proteinExistence type="predicted"/>
<feature type="domain" description="Ribosomal RNA adenine methylase transferase N-terminal" evidence="4">
    <location>
        <begin position="33"/>
        <end position="188"/>
    </location>
</feature>
<organism evidence="5 6">
    <name type="scientific">Pseudonocardia sediminis</name>
    <dbReference type="NCBI Taxonomy" id="1397368"/>
    <lineage>
        <taxon>Bacteria</taxon>
        <taxon>Bacillati</taxon>
        <taxon>Actinomycetota</taxon>
        <taxon>Actinomycetes</taxon>
        <taxon>Pseudonocardiales</taxon>
        <taxon>Pseudonocardiaceae</taxon>
        <taxon>Pseudonocardia</taxon>
    </lineage>
</organism>
<evidence type="ECO:0000256" key="3">
    <source>
        <dbReference type="ARBA" id="ARBA00022691"/>
    </source>
</evidence>
<dbReference type="Pfam" id="PF13649">
    <property type="entry name" value="Methyltransf_25"/>
    <property type="match status" value="1"/>
</dbReference>
<gene>
    <name evidence="5" type="ORF">EV383_1368</name>
</gene>
<evidence type="ECO:0000256" key="2">
    <source>
        <dbReference type="ARBA" id="ARBA00022679"/>
    </source>
</evidence>
<keyword evidence="1 5" id="KW-0489">Methyltransferase</keyword>
<dbReference type="SMART" id="SM00650">
    <property type="entry name" value="rADc"/>
    <property type="match status" value="1"/>
</dbReference>
<dbReference type="InterPro" id="IPR029063">
    <property type="entry name" value="SAM-dependent_MTases_sf"/>
</dbReference>
<protein>
    <submittedName>
        <fullName evidence="5">Phospholipid N-methyltransferase</fullName>
    </submittedName>
</protein>
<evidence type="ECO:0000313" key="6">
    <source>
        <dbReference type="Proteomes" id="UP000291591"/>
    </source>
</evidence>
<dbReference type="SUPFAM" id="SSF53335">
    <property type="entry name" value="S-adenosyl-L-methionine-dependent methyltransferases"/>
    <property type="match status" value="1"/>
</dbReference>
<dbReference type="InterPro" id="IPR041698">
    <property type="entry name" value="Methyltransf_25"/>
</dbReference>
<dbReference type="CDD" id="cd02440">
    <property type="entry name" value="AdoMet_MTases"/>
    <property type="match status" value="1"/>
</dbReference>
<sequence>MSVMTRADHLTFLRRAIRRPDLLATPFVTGPRLARDIAKVIPRGSSSTVVELGAGTGAMSDPIRDRLAPDARHLAVEIDPDLVAHLRTSRPWLELVHGDALDFTTILDDAGIGTVDVVICSLPWALFPAAQRRALLRDISGRLAPDGAFSTITTWMALPGRVRDLRGALGDVFDEVVETATVWLNPPPARLFVCRRPLVPPSS</sequence>
<dbReference type="GO" id="GO:0000179">
    <property type="term" value="F:rRNA (adenine-N6,N6-)-dimethyltransferase activity"/>
    <property type="evidence" value="ECO:0007669"/>
    <property type="project" value="InterPro"/>
</dbReference>
<dbReference type="EMBL" id="SHKL01000001">
    <property type="protein sequence ID" value="RZT84525.1"/>
    <property type="molecule type" value="Genomic_DNA"/>
</dbReference>
<evidence type="ECO:0000256" key="1">
    <source>
        <dbReference type="ARBA" id="ARBA00022603"/>
    </source>
</evidence>
<accession>A0A4Q7US66</accession>
<keyword evidence="3" id="KW-0949">S-adenosyl-L-methionine</keyword>
<keyword evidence="2 5" id="KW-0808">Transferase</keyword>
<dbReference type="InterPro" id="IPR020598">
    <property type="entry name" value="rRNA_Ade_methylase_Trfase_N"/>
</dbReference>
<dbReference type="Gene3D" id="3.40.50.150">
    <property type="entry name" value="Vaccinia Virus protein VP39"/>
    <property type="match status" value="1"/>
</dbReference>
<reference evidence="5 6" key="1">
    <citation type="submission" date="2019-02" db="EMBL/GenBank/DDBJ databases">
        <title>Sequencing the genomes of 1000 actinobacteria strains.</title>
        <authorList>
            <person name="Klenk H.-P."/>
        </authorList>
    </citation>
    <scope>NUCLEOTIDE SEQUENCE [LARGE SCALE GENOMIC DNA]</scope>
    <source>
        <strain evidence="5 6">DSM 45779</strain>
    </source>
</reference>
<dbReference type="Proteomes" id="UP000291591">
    <property type="component" value="Unassembled WGS sequence"/>
</dbReference>
<dbReference type="AlphaFoldDB" id="A0A4Q7US66"/>
<evidence type="ECO:0000259" key="4">
    <source>
        <dbReference type="SMART" id="SM00650"/>
    </source>
</evidence>
<comment type="caution">
    <text evidence="5">The sequence shown here is derived from an EMBL/GenBank/DDBJ whole genome shotgun (WGS) entry which is preliminary data.</text>
</comment>
<name>A0A4Q7US66_PSEST</name>
<keyword evidence="6" id="KW-1185">Reference proteome</keyword>
<evidence type="ECO:0000313" key="5">
    <source>
        <dbReference type="EMBL" id="RZT84525.1"/>
    </source>
</evidence>
<dbReference type="OrthoDB" id="3528482at2"/>